<reference evidence="2" key="2">
    <citation type="submission" date="2021-09" db="EMBL/GenBank/DDBJ databases">
        <authorList>
            <person name="Jia N."/>
            <person name="Wang J."/>
            <person name="Shi W."/>
            <person name="Du L."/>
            <person name="Sun Y."/>
            <person name="Zhan W."/>
            <person name="Jiang J."/>
            <person name="Wang Q."/>
            <person name="Zhang B."/>
            <person name="Ji P."/>
            <person name="Sakyi L.B."/>
            <person name="Cui X."/>
            <person name="Yuan T."/>
            <person name="Jiang B."/>
            <person name="Yang W."/>
            <person name="Lam T.T.-Y."/>
            <person name="Chang Q."/>
            <person name="Ding S."/>
            <person name="Wang X."/>
            <person name="Zhu J."/>
            <person name="Ruan X."/>
            <person name="Zhao L."/>
            <person name="Wei J."/>
            <person name="Que T."/>
            <person name="Du C."/>
            <person name="Cheng J."/>
            <person name="Dai P."/>
            <person name="Han X."/>
            <person name="Huang E."/>
            <person name="Gao Y."/>
            <person name="Liu J."/>
            <person name="Shao H."/>
            <person name="Ye R."/>
            <person name="Li L."/>
            <person name="Wei W."/>
            <person name="Wang X."/>
            <person name="Wang C."/>
            <person name="Huo Q."/>
            <person name="Li W."/>
            <person name="Guo W."/>
            <person name="Chen H."/>
            <person name="Chen S."/>
            <person name="Zhou L."/>
            <person name="Zhou L."/>
            <person name="Ni X."/>
            <person name="Tian J."/>
            <person name="Zhou Y."/>
            <person name="Sheng Y."/>
            <person name="Liu T."/>
            <person name="Pan Y."/>
            <person name="Xia L."/>
            <person name="Li J."/>
            <person name="Zhao F."/>
            <person name="Cao W."/>
        </authorList>
    </citation>
    <scope>NUCLEOTIDE SEQUENCE</scope>
    <source>
        <strain evidence="2">Rmic-2018</strain>
        <tissue evidence="2">Larvae</tissue>
    </source>
</reference>
<evidence type="ECO:0000259" key="1">
    <source>
        <dbReference type="SMART" id="SM00829"/>
    </source>
</evidence>
<dbReference type="InterPro" id="IPR020843">
    <property type="entry name" value="ER"/>
</dbReference>
<comment type="caution">
    <text evidence="2">The sequence shown here is derived from an EMBL/GenBank/DDBJ whole genome shotgun (WGS) entry which is preliminary data.</text>
</comment>
<dbReference type="Gene3D" id="3.40.50.720">
    <property type="entry name" value="NAD(P)-binding Rossmann-like Domain"/>
    <property type="match status" value="1"/>
</dbReference>
<accession>A0A9J6DJS3</accession>
<sequence length="505" mass="55775">MTPAMQSKKHMKAVFKEIKDGKQSRVFMQSDVDIPKIDKYSVLVSVKACGLSTSDDKVLKVLYKDQSKTKFPMCHEIAGVVVEVGDWVTTVERGDEVVGLIPLDYNQSGCAEYVRLNEYDVTKKPQGVSFVDAAGCIGDAVKAYTGLHYLGRLTSGDTVLVMDGASSFGAIAIQLAQHWGAKVITTASSDDEVLYLEGLKGQVARVVDLRKTDNFVSGTDFHPAYMIGSGSNNNNNANSNTGGNARALLPACMQESGGLGIDLVLDNGVTQFAETSYRIQVEDTYDHPVPSKHDIVSCLAVGGRWITSKSDLQLDPPHSQMMFMKCASIGFLFEQAWILSSTQQGRYLHILMDIMEKVSSGVISLLVNYGATISFLNTNFYHINFRARMEKEQCPHWHCSFSSLACTLNNTQSTLLRALKPTTKRQDVQLPGHFTKMDVLTNLCRLTFQFMVIEYNYMLFVLATSVMGKKKHICCGLTAYVKDLSGSRVLLYVIALLRGLLRPRS</sequence>
<dbReference type="AlphaFoldDB" id="A0A9J6DJS3"/>
<dbReference type="PANTHER" id="PTHR44461">
    <property type="entry name" value="QUINONE OXIDOREDUCTASE-LIKE PROTEIN 1"/>
    <property type="match status" value="1"/>
</dbReference>
<organism evidence="2 3">
    <name type="scientific">Rhipicephalus microplus</name>
    <name type="common">Cattle tick</name>
    <name type="synonym">Boophilus microplus</name>
    <dbReference type="NCBI Taxonomy" id="6941"/>
    <lineage>
        <taxon>Eukaryota</taxon>
        <taxon>Metazoa</taxon>
        <taxon>Ecdysozoa</taxon>
        <taxon>Arthropoda</taxon>
        <taxon>Chelicerata</taxon>
        <taxon>Arachnida</taxon>
        <taxon>Acari</taxon>
        <taxon>Parasitiformes</taxon>
        <taxon>Ixodida</taxon>
        <taxon>Ixodoidea</taxon>
        <taxon>Ixodidae</taxon>
        <taxon>Rhipicephalinae</taxon>
        <taxon>Rhipicephalus</taxon>
        <taxon>Boophilus</taxon>
    </lineage>
</organism>
<dbReference type="VEuPathDB" id="VectorBase:LOC119174603"/>
<gene>
    <name evidence="2" type="ORF">HPB51_023097</name>
</gene>
<dbReference type="InterPro" id="IPR011032">
    <property type="entry name" value="GroES-like_sf"/>
</dbReference>
<dbReference type="SUPFAM" id="SSF51735">
    <property type="entry name" value="NAD(P)-binding Rossmann-fold domains"/>
    <property type="match status" value="1"/>
</dbReference>
<reference evidence="2" key="1">
    <citation type="journal article" date="2020" name="Cell">
        <title>Large-Scale Comparative Analyses of Tick Genomes Elucidate Their Genetic Diversity and Vector Capacities.</title>
        <authorList>
            <consortium name="Tick Genome and Microbiome Consortium (TIGMIC)"/>
            <person name="Jia N."/>
            <person name="Wang J."/>
            <person name="Shi W."/>
            <person name="Du L."/>
            <person name="Sun Y."/>
            <person name="Zhan W."/>
            <person name="Jiang J.F."/>
            <person name="Wang Q."/>
            <person name="Zhang B."/>
            <person name="Ji P."/>
            <person name="Bell-Sakyi L."/>
            <person name="Cui X.M."/>
            <person name="Yuan T.T."/>
            <person name="Jiang B.G."/>
            <person name="Yang W.F."/>
            <person name="Lam T.T."/>
            <person name="Chang Q.C."/>
            <person name="Ding S.J."/>
            <person name="Wang X.J."/>
            <person name="Zhu J.G."/>
            <person name="Ruan X.D."/>
            <person name="Zhao L."/>
            <person name="Wei J.T."/>
            <person name="Ye R.Z."/>
            <person name="Que T.C."/>
            <person name="Du C.H."/>
            <person name="Zhou Y.H."/>
            <person name="Cheng J.X."/>
            <person name="Dai P.F."/>
            <person name="Guo W.B."/>
            <person name="Han X.H."/>
            <person name="Huang E.J."/>
            <person name="Li L.F."/>
            <person name="Wei W."/>
            <person name="Gao Y.C."/>
            <person name="Liu J.Z."/>
            <person name="Shao H.Z."/>
            <person name="Wang X."/>
            <person name="Wang C.C."/>
            <person name="Yang T.C."/>
            <person name="Huo Q.B."/>
            <person name="Li W."/>
            <person name="Chen H.Y."/>
            <person name="Chen S.E."/>
            <person name="Zhou L.G."/>
            <person name="Ni X.B."/>
            <person name="Tian J.H."/>
            <person name="Sheng Y."/>
            <person name="Liu T."/>
            <person name="Pan Y.S."/>
            <person name="Xia L.Y."/>
            <person name="Li J."/>
            <person name="Zhao F."/>
            <person name="Cao W.C."/>
        </authorList>
    </citation>
    <scope>NUCLEOTIDE SEQUENCE</scope>
    <source>
        <strain evidence="2">Rmic-2018</strain>
    </source>
</reference>
<evidence type="ECO:0000313" key="3">
    <source>
        <dbReference type="Proteomes" id="UP000821866"/>
    </source>
</evidence>
<evidence type="ECO:0000313" key="2">
    <source>
        <dbReference type="EMBL" id="KAH8022219.1"/>
    </source>
</evidence>
<dbReference type="InterPro" id="IPR013154">
    <property type="entry name" value="ADH-like_N"/>
</dbReference>
<name>A0A9J6DJS3_RHIMP</name>
<feature type="domain" description="Enoyl reductase (ER)" evidence="1">
    <location>
        <begin position="21"/>
        <end position="312"/>
    </location>
</feature>
<proteinExistence type="predicted"/>
<dbReference type="InterPro" id="IPR036291">
    <property type="entry name" value="NAD(P)-bd_dom_sf"/>
</dbReference>
<dbReference type="GO" id="GO:0016491">
    <property type="term" value="F:oxidoreductase activity"/>
    <property type="evidence" value="ECO:0007669"/>
    <property type="project" value="InterPro"/>
</dbReference>
<dbReference type="Pfam" id="PF08240">
    <property type="entry name" value="ADH_N"/>
    <property type="match status" value="1"/>
</dbReference>
<dbReference type="Proteomes" id="UP000821866">
    <property type="component" value="Chromosome 7"/>
</dbReference>
<dbReference type="PANTHER" id="PTHR44461:SF1">
    <property type="entry name" value="QUINONE OXIDOREDUCTASE-LIKE PROTEIN 1"/>
    <property type="match status" value="1"/>
</dbReference>
<dbReference type="Gene3D" id="3.90.180.10">
    <property type="entry name" value="Medium-chain alcohol dehydrogenases, catalytic domain"/>
    <property type="match status" value="1"/>
</dbReference>
<dbReference type="InterPro" id="IPR042633">
    <property type="entry name" value="CRYZL1"/>
</dbReference>
<keyword evidence="3" id="KW-1185">Reference proteome</keyword>
<dbReference type="SMART" id="SM00829">
    <property type="entry name" value="PKS_ER"/>
    <property type="match status" value="1"/>
</dbReference>
<dbReference type="SUPFAM" id="SSF50129">
    <property type="entry name" value="GroES-like"/>
    <property type="match status" value="1"/>
</dbReference>
<dbReference type="EMBL" id="JABSTU010000009">
    <property type="protein sequence ID" value="KAH8022219.1"/>
    <property type="molecule type" value="Genomic_DNA"/>
</dbReference>
<protein>
    <recommendedName>
        <fullName evidence="1">Enoyl reductase (ER) domain-containing protein</fullName>
    </recommendedName>
</protein>